<dbReference type="PATRIC" id="fig|146537.3.peg.6568"/>
<dbReference type="SUPFAM" id="SSF53474">
    <property type="entry name" value="alpha/beta-Hydrolases"/>
    <property type="match status" value="1"/>
</dbReference>
<name>A0A0K8PUL7_STRAJ</name>
<accession>A0A0K8PUL7</accession>
<protein>
    <submittedName>
        <fullName evidence="2">Putative Alpha/beta hydrolase fold protein</fullName>
    </submittedName>
</protein>
<dbReference type="InterPro" id="IPR029058">
    <property type="entry name" value="AB_hydrolase_fold"/>
</dbReference>
<dbReference type="EMBL" id="DF968368">
    <property type="protein sequence ID" value="GAP51388.1"/>
    <property type="molecule type" value="Genomic_DNA"/>
</dbReference>
<proteinExistence type="predicted"/>
<gene>
    <name evidence="2" type="ORF">SAZU_6250</name>
</gene>
<keyword evidence="3" id="KW-1185">Reference proteome</keyword>
<evidence type="ECO:0000256" key="1">
    <source>
        <dbReference type="SAM" id="MobiDB-lite"/>
    </source>
</evidence>
<evidence type="ECO:0000313" key="2">
    <source>
        <dbReference type="EMBL" id="GAP51388.1"/>
    </source>
</evidence>
<dbReference type="Proteomes" id="UP000053859">
    <property type="component" value="Unassembled WGS sequence"/>
</dbReference>
<feature type="region of interest" description="Disordered" evidence="1">
    <location>
        <begin position="49"/>
        <end position="68"/>
    </location>
</feature>
<evidence type="ECO:0000313" key="3">
    <source>
        <dbReference type="Proteomes" id="UP000053859"/>
    </source>
</evidence>
<dbReference type="GO" id="GO:0016787">
    <property type="term" value="F:hydrolase activity"/>
    <property type="evidence" value="ECO:0007669"/>
    <property type="project" value="UniProtKB-KW"/>
</dbReference>
<sequence>MSYALAYPERVSALVYVAGTGIGPEADWRTEFEDNLLARLGEHPERLTRRRELTGGPRRTAEEEREGAALQWPSEFEDRERALEHAERMATPWFGSNVECHRVLNAEARSLCGTPALEAACQALDVPVLIADGARGHPAALGGGLTGAGPAVRVPGDGAGGRSPAVGGGSAGFREAAAAGLGPGA</sequence>
<dbReference type="AlphaFoldDB" id="A0A0K8PUL7"/>
<organism evidence="2 3">
    <name type="scientific">Streptomyces azureus</name>
    <dbReference type="NCBI Taxonomy" id="146537"/>
    <lineage>
        <taxon>Bacteria</taxon>
        <taxon>Bacillati</taxon>
        <taxon>Actinomycetota</taxon>
        <taxon>Actinomycetes</taxon>
        <taxon>Kitasatosporales</taxon>
        <taxon>Streptomycetaceae</taxon>
        <taxon>Streptomyces</taxon>
    </lineage>
</organism>
<keyword evidence="2" id="KW-0378">Hydrolase</keyword>
<reference evidence="2" key="1">
    <citation type="journal article" date="2015" name="Genome Announc.">
        <title>Draft Genome Sequence of Thiostrepton-Producing Streptomyces azureus ATCC 14921.</title>
        <authorList>
            <person name="Sakihara K."/>
            <person name="Maeda J."/>
            <person name="Tashiro K."/>
            <person name="Fujino Y."/>
            <person name="Kuhara S."/>
            <person name="Ohshima T."/>
            <person name="Ogata S."/>
            <person name="Doi K."/>
        </authorList>
    </citation>
    <scope>NUCLEOTIDE SEQUENCE [LARGE SCALE GENOMIC DNA]</scope>
    <source>
        <strain evidence="2">ATCC14921</strain>
    </source>
</reference>
<dbReference type="Gene3D" id="3.40.50.1820">
    <property type="entry name" value="alpha/beta hydrolase"/>
    <property type="match status" value="1"/>
</dbReference>
<dbReference type="RefSeq" id="WP_063889003.1">
    <property type="nucleotide sequence ID" value="NZ_DF968368.1"/>
</dbReference>